<dbReference type="EMBL" id="CP031385">
    <property type="protein sequence ID" value="QPG94754.1"/>
    <property type="molecule type" value="Genomic_DNA"/>
</dbReference>
<evidence type="ECO:0000313" key="1">
    <source>
        <dbReference type="EMBL" id="QPG94754.1"/>
    </source>
</evidence>
<keyword evidence="2" id="KW-1185">Reference proteome</keyword>
<gene>
    <name evidence="1" type="ORF">C2857_006909</name>
</gene>
<evidence type="ECO:0000313" key="2">
    <source>
        <dbReference type="Proteomes" id="UP000594364"/>
    </source>
</evidence>
<protein>
    <submittedName>
        <fullName evidence="1">Uncharacterized protein</fullName>
    </submittedName>
</protein>
<proteinExistence type="predicted"/>
<name>A0A7S9KM23_EPIFF</name>
<dbReference type="AlphaFoldDB" id="A0A7S9KM23"/>
<reference evidence="1 2" key="1">
    <citation type="journal article" date="2018" name="PLoS Genet.">
        <title>Repeat elements organise 3D genome structure and mediate transcription in the filamentous fungus Epichloe festucae.</title>
        <authorList>
            <person name="Winter D.J."/>
            <person name="Ganley A.R.D."/>
            <person name="Young C.A."/>
            <person name="Liachko I."/>
            <person name="Schardl C.L."/>
            <person name="Dupont P.Y."/>
            <person name="Berry D."/>
            <person name="Ram A."/>
            <person name="Scott B."/>
            <person name="Cox M.P."/>
        </authorList>
    </citation>
    <scope>NUCLEOTIDE SEQUENCE [LARGE SCALE GENOMIC DNA]</scope>
    <source>
        <strain evidence="1 2">Fl1</strain>
    </source>
</reference>
<accession>A0A7S9KM23</accession>
<sequence>MKGVAVKTEKNAKYMPLYAQLTYAYCACPDPAPEFHKIKQCHNPFSILCDRQIQIDTEPSKTVPDGELVKRYIRFSAFV</sequence>
<organism evidence="1 2">
    <name type="scientific">Epichloe festucae (strain Fl1)</name>
    <dbReference type="NCBI Taxonomy" id="877507"/>
    <lineage>
        <taxon>Eukaryota</taxon>
        <taxon>Fungi</taxon>
        <taxon>Dikarya</taxon>
        <taxon>Ascomycota</taxon>
        <taxon>Pezizomycotina</taxon>
        <taxon>Sordariomycetes</taxon>
        <taxon>Hypocreomycetidae</taxon>
        <taxon>Hypocreales</taxon>
        <taxon>Clavicipitaceae</taxon>
        <taxon>Epichloe</taxon>
    </lineage>
</organism>
<dbReference type="Proteomes" id="UP000594364">
    <property type="component" value="Chromosome 1"/>
</dbReference>